<dbReference type="EMBL" id="HBUE01032736">
    <property type="protein sequence ID" value="CAG6457386.1"/>
    <property type="molecule type" value="Transcribed_RNA"/>
</dbReference>
<reference evidence="2" key="1">
    <citation type="submission" date="2021-05" db="EMBL/GenBank/DDBJ databases">
        <authorList>
            <person name="Alioto T."/>
            <person name="Alioto T."/>
            <person name="Gomez Garrido J."/>
        </authorList>
    </citation>
    <scope>NUCLEOTIDE SEQUENCE</scope>
</reference>
<name>A0A8D8ANL7_CULPI</name>
<sequence length="152" mass="17172">MSQQVLHSSRFLGVITQKVTDHNLTMDPFFVLEKAGFQQFVPSLILGVIASTFLIIRQATGSTVILTLIPEQSLLSGFLLVHATEVSKKVLQSQRFLRVVTNRVVPNATVRPFFILQNARPYPRLVKVLLSHSIIIEDVHIWECISQLCHQI</sequence>
<feature type="transmembrane region" description="Helical" evidence="1">
    <location>
        <begin position="36"/>
        <end position="56"/>
    </location>
</feature>
<evidence type="ECO:0000256" key="1">
    <source>
        <dbReference type="SAM" id="Phobius"/>
    </source>
</evidence>
<dbReference type="EMBL" id="HBUE01032735">
    <property type="protein sequence ID" value="CAG6457382.1"/>
    <property type="molecule type" value="Transcribed_RNA"/>
</dbReference>
<dbReference type="EMBL" id="HBUE01032740">
    <property type="protein sequence ID" value="CAG6457390.1"/>
    <property type="molecule type" value="Transcribed_RNA"/>
</dbReference>
<dbReference type="AlphaFoldDB" id="A0A8D8ANL7"/>
<evidence type="ECO:0000313" key="2">
    <source>
        <dbReference type="EMBL" id="CAG6457386.1"/>
    </source>
</evidence>
<keyword evidence="1" id="KW-0472">Membrane</keyword>
<proteinExistence type="predicted"/>
<accession>A0A8D8ANL7</accession>
<protein>
    <submittedName>
        <fullName evidence="2">(northern house mosquito) hypothetical protein</fullName>
    </submittedName>
</protein>
<dbReference type="EMBL" id="HBUE01032734">
    <property type="protein sequence ID" value="CAG6457378.1"/>
    <property type="molecule type" value="Transcribed_RNA"/>
</dbReference>
<organism evidence="2">
    <name type="scientific">Culex pipiens</name>
    <name type="common">House mosquito</name>
    <dbReference type="NCBI Taxonomy" id="7175"/>
    <lineage>
        <taxon>Eukaryota</taxon>
        <taxon>Metazoa</taxon>
        <taxon>Ecdysozoa</taxon>
        <taxon>Arthropoda</taxon>
        <taxon>Hexapoda</taxon>
        <taxon>Insecta</taxon>
        <taxon>Pterygota</taxon>
        <taxon>Neoptera</taxon>
        <taxon>Endopterygota</taxon>
        <taxon>Diptera</taxon>
        <taxon>Nematocera</taxon>
        <taxon>Culicoidea</taxon>
        <taxon>Culicidae</taxon>
        <taxon>Culicinae</taxon>
        <taxon>Culicini</taxon>
        <taxon>Culex</taxon>
        <taxon>Culex</taxon>
    </lineage>
</organism>
<keyword evidence="1" id="KW-1133">Transmembrane helix</keyword>
<keyword evidence="1" id="KW-0812">Transmembrane</keyword>